<dbReference type="RefSeq" id="WP_284208217.1">
    <property type="nucleotide sequence ID" value="NZ_BSSU01000011.1"/>
</dbReference>
<dbReference type="EMBL" id="BSSU01000011">
    <property type="protein sequence ID" value="GLX82833.1"/>
    <property type="molecule type" value="Genomic_DNA"/>
</dbReference>
<dbReference type="Proteomes" id="UP001157133">
    <property type="component" value="Unassembled WGS sequence"/>
</dbReference>
<accession>A0ABQ6H3T7</accession>
<proteinExistence type="predicted"/>
<keyword evidence="2" id="KW-1185">Reference proteome</keyword>
<gene>
    <name evidence="1" type="ORF">theurythT_22850</name>
</gene>
<organism evidence="1 2">
    <name type="scientific">Thalassotalea eurytherma</name>
    <dbReference type="NCBI Taxonomy" id="1144278"/>
    <lineage>
        <taxon>Bacteria</taxon>
        <taxon>Pseudomonadati</taxon>
        <taxon>Pseudomonadota</taxon>
        <taxon>Gammaproteobacteria</taxon>
        <taxon>Alteromonadales</taxon>
        <taxon>Colwelliaceae</taxon>
        <taxon>Thalassotalea</taxon>
    </lineage>
</organism>
<reference evidence="1 2" key="1">
    <citation type="submission" date="2023-03" db="EMBL/GenBank/DDBJ databases">
        <title>Draft genome sequence of Thalassotalea eurytherma JCM 18482T.</title>
        <authorList>
            <person name="Sawabe T."/>
        </authorList>
    </citation>
    <scope>NUCLEOTIDE SEQUENCE [LARGE SCALE GENOMIC DNA]</scope>
    <source>
        <strain evidence="1 2">JCM 18482</strain>
    </source>
</reference>
<evidence type="ECO:0000313" key="1">
    <source>
        <dbReference type="EMBL" id="GLX82833.1"/>
    </source>
</evidence>
<evidence type="ECO:0000313" key="2">
    <source>
        <dbReference type="Proteomes" id="UP001157133"/>
    </source>
</evidence>
<protein>
    <submittedName>
        <fullName evidence="1">Uncharacterized protein</fullName>
    </submittedName>
</protein>
<comment type="caution">
    <text evidence="1">The sequence shown here is derived from an EMBL/GenBank/DDBJ whole genome shotgun (WGS) entry which is preliminary data.</text>
</comment>
<sequence>MAKTLNVILFLMIVLLGYSNYQQGNKIAELYIKNAQLANQINSNQEAQANSIDADIEQPQVVAKSIKNDSLAAALHKETQHSETVSDSKVQANSPLKALQSPEMQEMMQSDFMKQQLKYQMKNRLPPLYEALFDELQLDDAQRETLMSLIIDEQIVQTQYAMEYTYQSSEEKQDFEPYQESEDYQKSLEVLIGPSGVESYKAYEKSLPLRQELIMFNAHTSPDLVLSSEQMNSMIDSVTQIQEPDDIRDSMDMMSLVQEGKLDEVRDRLMEKQQKTLEQSANILTEQQQASYQTYLNQQMQMQIAGLKMMANM</sequence>
<name>A0ABQ6H3T7_9GAMM</name>